<name>A0A1Y0EPZ8_9BURK</name>
<accession>A0A1Y0EPZ8</accession>
<sequence>MFMGLSASAFALTAAEMKAERTRIESTYKSAMESCKPMKDNAQDICEQQAKGNKKVAEAELRLKDKPSEKARYDARMAKADADYDVAKERCDDLSGEAKDACVKDAKAVHDKEKANAEMK</sequence>
<keyword evidence="2" id="KW-1185">Reference proteome</keyword>
<dbReference type="AlphaFoldDB" id="A0A1Y0EPZ8"/>
<reference evidence="1 2" key="1">
    <citation type="submission" date="2017-05" db="EMBL/GenBank/DDBJ databases">
        <authorList>
            <person name="Song R."/>
            <person name="Chenine A.L."/>
            <person name="Ruprecht R.M."/>
        </authorList>
    </citation>
    <scope>NUCLEOTIDE SEQUENCE [LARGE SCALE GENOMIC DNA]</scope>
    <source>
        <strain evidence="1 2">DSM 26136</strain>
    </source>
</reference>
<dbReference type="KEGG" id="cser:CCO03_12335"/>
<proteinExistence type="predicted"/>
<organism evidence="1 2">
    <name type="scientific">Comamonas serinivorans</name>
    <dbReference type="NCBI Taxonomy" id="1082851"/>
    <lineage>
        <taxon>Bacteria</taxon>
        <taxon>Pseudomonadati</taxon>
        <taxon>Pseudomonadota</taxon>
        <taxon>Betaproteobacteria</taxon>
        <taxon>Burkholderiales</taxon>
        <taxon>Comamonadaceae</taxon>
        <taxon>Comamonas</taxon>
    </lineage>
</organism>
<evidence type="ECO:0000313" key="1">
    <source>
        <dbReference type="EMBL" id="ARU05369.1"/>
    </source>
</evidence>
<evidence type="ECO:0000313" key="2">
    <source>
        <dbReference type="Proteomes" id="UP000196138"/>
    </source>
</evidence>
<dbReference type="Proteomes" id="UP000196138">
    <property type="component" value="Chromosome"/>
</dbReference>
<gene>
    <name evidence="1" type="ORF">CCO03_12335</name>
</gene>
<protein>
    <recommendedName>
        <fullName evidence="3">Cell envelope biogenesis protein TolA</fullName>
    </recommendedName>
</protein>
<evidence type="ECO:0008006" key="3">
    <source>
        <dbReference type="Google" id="ProtNLM"/>
    </source>
</evidence>
<dbReference type="EMBL" id="CP021455">
    <property type="protein sequence ID" value="ARU05369.1"/>
    <property type="molecule type" value="Genomic_DNA"/>
</dbReference>